<dbReference type="PANTHER" id="PTHR43581">
    <property type="entry name" value="ATP/GTP PHOSPHATASE"/>
    <property type="match status" value="1"/>
</dbReference>
<dbReference type="Gene3D" id="3.40.50.300">
    <property type="entry name" value="P-loop containing nucleotide triphosphate hydrolases"/>
    <property type="match status" value="2"/>
</dbReference>
<accession>A0A5B8UAI0</accession>
<evidence type="ECO:0000313" key="4">
    <source>
        <dbReference type="Proteomes" id="UP000321805"/>
    </source>
</evidence>
<dbReference type="InterPro" id="IPR051396">
    <property type="entry name" value="Bact_Antivir_Def_Nuclease"/>
</dbReference>
<dbReference type="InterPro" id="IPR003959">
    <property type="entry name" value="ATPase_AAA_core"/>
</dbReference>
<dbReference type="OrthoDB" id="3237462at2"/>
<dbReference type="PANTHER" id="PTHR43581:SF2">
    <property type="entry name" value="EXCINUCLEASE ATPASE SUBUNIT"/>
    <property type="match status" value="1"/>
</dbReference>
<organism evidence="3 4">
    <name type="scientific">Baekduia soli</name>
    <dbReference type="NCBI Taxonomy" id="496014"/>
    <lineage>
        <taxon>Bacteria</taxon>
        <taxon>Bacillati</taxon>
        <taxon>Actinomycetota</taxon>
        <taxon>Thermoleophilia</taxon>
        <taxon>Solirubrobacterales</taxon>
        <taxon>Baekduiaceae</taxon>
        <taxon>Baekduia</taxon>
    </lineage>
</organism>
<dbReference type="AlphaFoldDB" id="A0A5B8UAI0"/>
<evidence type="ECO:0000313" key="3">
    <source>
        <dbReference type="EMBL" id="QEC49808.1"/>
    </source>
</evidence>
<sequence>MARHAHAHARAGDHGARAERPLVAELAVRDFRTIRELTLTPGAVCALVGDAQAGKSNLLAALRGVLDPAGAALDAGDVRRGGDGLLVRARLAGGAWAQVAGRPPALERELPRSVPPVLFLAAGDRATTVVGPPGDVAPAPPVARFHTHVRDALRRRDGVSPAVPALCLLSALEAACHEHMTGVVVLVEEPELYLRPQAQRWCSRLLRRLGAAGNQVIYATHSPAFLNVARMDELVFVERSGDVGTQALRPPALTPDDDFRVLSEFDAERAELFLARVALLVEGETEKLALPFVFAALGQDADREGISIVECGGKANLVLFARVCRAAGVPFVVLHDRDARAGRQPSAGNRALNERLAALAGPGRAIELAPDFESVSRLPRGGHKPERAWRRFATLPADRMPGELVAAARLTLELARPRGGRRLSGP</sequence>
<dbReference type="CDD" id="cd01026">
    <property type="entry name" value="TOPRIM_OLD"/>
    <property type="match status" value="1"/>
</dbReference>
<dbReference type="Pfam" id="PF20469">
    <property type="entry name" value="OLD-like_TOPRIM"/>
    <property type="match status" value="1"/>
</dbReference>
<dbReference type="Proteomes" id="UP000321805">
    <property type="component" value="Chromosome"/>
</dbReference>
<dbReference type="Pfam" id="PF13304">
    <property type="entry name" value="AAA_21"/>
    <property type="match status" value="1"/>
</dbReference>
<proteinExistence type="predicted"/>
<evidence type="ECO:0000259" key="2">
    <source>
        <dbReference type="Pfam" id="PF20469"/>
    </source>
</evidence>
<dbReference type="SUPFAM" id="SSF52540">
    <property type="entry name" value="P-loop containing nucleoside triphosphate hydrolases"/>
    <property type="match status" value="1"/>
</dbReference>
<dbReference type="KEGG" id="bsol:FSW04_21035"/>
<feature type="domain" description="OLD protein-like TOPRIM" evidence="2">
    <location>
        <begin position="273"/>
        <end position="338"/>
    </location>
</feature>
<dbReference type="RefSeq" id="WP_146922173.1">
    <property type="nucleotide sequence ID" value="NZ_CP042430.1"/>
</dbReference>
<keyword evidence="4" id="KW-1185">Reference proteome</keyword>
<feature type="domain" description="ATPase AAA-type core" evidence="1">
    <location>
        <begin position="167"/>
        <end position="227"/>
    </location>
</feature>
<dbReference type="InterPro" id="IPR027417">
    <property type="entry name" value="P-loop_NTPase"/>
</dbReference>
<protein>
    <submittedName>
        <fullName evidence="3">AAA family ATPase</fullName>
    </submittedName>
</protein>
<dbReference type="EMBL" id="CP042430">
    <property type="protein sequence ID" value="QEC49808.1"/>
    <property type="molecule type" value="Genomic_DNA"/>
</dbReference>
<evidence type="ECO:0000259" key="1">
    <source>
        <dbReference type="Pfam" id="PF13304"/>
    </source>
</evidence>
<reference evidence="3 4" key="1">
    <citation type="journal article" date="2018" name="J. Microbiol.">
        <title>Baekduia soli gen. nov., sp. nov., a novel bacterium isolated from the soil of Baekdu Mountain and proposal of a novel family name, Baekduiaceae fam. nov.</title>
        <authorList>
            <person name="An D.S."/>
            <person name="Siddiqi M.Z."/>
            <person name="Kim K.H."/>
            <person name="Yu H.S."/>
            <person name="Im W.T."/>
        </authorList>
    </citation>
    <scope>NUCLEOTIDE SEQUENCE [LARGE SCALE GENOMIC DNA]</scope>
    <source>
        <strain evidence="3 4">BR7-21</strain>
    </source>
</reference>
<dbReference type="GO" id="GO:0016887">
    <property type="term" value="F:ATP hydrolysis activity"/>
    <property type="evidence" value="ECO:0007669"/>
    <property type="project" value="InterPro"/>
</dbReference>
<gene>
    <name evidence="3" type="ORF">FSW04_21035</name>
</gene>
<dbReference type="GO" id="GO:0005524">
    <property type="term" value="F:ATP binding"/>
    <property type="evidence" value="ECO:0007669"/>
    <property type="project" value="InterPro"/>
</dbReference>
<dbReference type="InterPro" id="IPR034139">
    <property type="entry name" value="TOPRIM_OLD"/>
</dbReference>
<name>A0A5B8UAI0_9ACTN</name>